<dbReference type="SUPFAM" id="SSF63411">
    <property type="entry name" value="LuxS/MPP-like metallohydrolase"/>
    <property type="match status" value="2"/>
</dbReference>
<dbReference type="STRING" id="6248.A0A0K0DW66"/>
<dbReference type="GO" id="GO:0046872">
    <property type="term" value="F:metal ion binding"/>
    <property type="evidence" value="ECO:0007669"/>
    <property type="project" value="InterPro"/>
</dbReference>
<evidence type="ECO:0000313" key="3">
    <source>
        <dbReference type="Proteomes" id="UP000035681"/>
    </source>
</evidence>
<dbReference type="GO" id="GO:0005739">
    <property type="term" value="C:mitochondrion"/>
    <property type="evidence" value="ECO:0007669"/>
    <property type="project" value="TreeGrafter"/>
</dbReference>
<dbReference type="AlphaFoldDB" id="A0A0K0DW66"/>
<reference evidence="4" key="1">
    <citation type="submission" date="2015-08" db="UniProtKB">
        <authorList>
            <consortium name="WormBaseParasite"/>
        </authorList>
    </citation>
    <scope>IDENTIFICATION</scope>
</reference>
<dbReference type="PANTHER" id="PTHR11851">
    <property type="entry name" value="METALLOPROTEASE"/>
    <property type="match status" value="1"/>
</dbReference>
<dbReference type="PANTHER" id="PTHR11851:SF143">
    <property type="entry name" value="CYTOCHROME B-C1 COMPLEX SUBUNIT 1, MITOCHONDRIAL"/>
    <property type="match status" value="1"/>
</dbReference>
<evidence type="ECO:0000259" key="2">
    <source>
        <dbReference type="Pfam" id="PF05193"/>
    </source>
</evidence>
<proteinExistence type="predicted"/>
<dbReference type="Pfam" id="PF05193">
    <property type="entry name" value="Peptidase_M16_C"/>
    <property type="match status" value="1"/>
</dbReference>
<feature type="domain" description="Peptidase M16 C-terminal" evidence="2">
    <location>
        <begin position="197"/>
        <end position="384"/>
    </location>
</feature>
<feature type="domain" description="Peptidase M16 N-terminal" evidence="1">
    <location>
        <begin position="46"/>
        <end position="191"/>
    </location>
</feature>
<dbReference type="InterPro" id="IPR050361">
    <property type="entry name" value="MPP/UQCRC_Complex"/>
</dbReference>
<organism evidence="4">
    <name type="scientific">Strongyloides stercoralis</name>
    <name type="common">Threadworm</name>
    <dbReference type="NCBI Taxonomy" id="6248"/>
    <lineage>
        <taxon>Eukaryota</taxon>
        <taxon>Metazoa</taxon>
        <taxon>Ecdysozoa</taxon>
        <taxon>Nematoda</taxon>
        <taxon>Chromadorea</taxon>
        <taxon>Rhabditida</taxon>
        <taxon>Tylenchina</taxon>
        <taxon>Panagrolaimomorpha</taxon>
        <taxon>Strongyloidoidea</taxon>
        <taxon>Strongyloididae</taxon>
        <taxon>Strongyloides</taxon>
    </lineage>
</organism>
<dbReference type="WBParaSite" id="TCONS_00006139.p1">
    <property type="protein sequence ID" value="TCONS_00006139.p1"/>
    <property type="gene ID" value="XLOC_004317"/>
</dbReference>
<name>A0A0K0DW66_STRER</name>
<sequence>MASRFLSNSRKILTIRNAHAFAPNSADILSSGNATESTTLKNGLKVAVNNNGRPMTTVGVWIDSGSRYETDENNGVAHLIEHLLYKGTNKRTQAQLESELGKIGARLSSVTSREHTAYFAQSPSGKVDQVVEILADILRNSKFEESNIEKEKQILFNKLEEVQNDYQEVVFDNLHAAAFQGTPLAKSIYGTTETIKNLTRNDVLNFIDDHYKPVRMAISAVGGTNTDTIVNLSEKYFGDLTNDYKRKIPNAFGTRFTGSEYRYRNDYYPYVYGAYAVEGVSASSEDALPLKIASACIGQWDKTHGTSKNSPSTVVQKMSTKENVHLFNSFSINYRDTGLFGFYFVDDGNDFNDVTDVVAIIQREWKRLATSATEEDFHRAKQALKTQLFNSYATSLGLAEKNAKDLLNIGQVQQLSDLIQQINQVSCETIRDAVERNVYDRDFASASIGKTESWPDYHHIRYRMSWWRM</sequence>
<dbReference type="InterPro" id="IPR007863">
    <property type="entry name" value="Peptidase_M16_C"/>
</dbReference>
<dbReference type="Proteomes" id="UP000035681">
    <property type="component" value="Unplaced"/>
</dbReference>
<dbReference type="Gene3D" id="3.30.830.10">
    <property type="entry name" value="Metalloenzyme, LuxS/M16 peptidase-like"/>
    <property type="match status" value="2"/>
</dbReference>
<dbReference type="InterPro" id="IPR011765">
    <property type="entry name" value="Pept_M16_N"/>
</dbReference>
<evidence type="ECO:0000313" key="4">
    <source>
        <dbReference type="WBParaSite" id="SSTP_0000148200.1"/>
    </source>
</evidence>
<dbReference type="Pfam" id="PF00675">
    <property type="entry name" value="Peptidase_M16"/>
    <property type="match status" value="1"/>
</dbReference>
<evidence type="ECO:0000313" key="5">
    <source>
        <dbReference type="WBParaSite" id="TCONS_00006139.p1"/>
    </source>
</evidence>
<dbReference type="InterPro" id="IPR011249">
    <property type="entry name" value="Metalloenz_LuxS/M16"/>
</dbReference>
<accession>A0A0K0DW66</accession>
<dbReference type="WBParaSite" id="SSTP_0000148200.1">
    <property type="protein sequence ID" value="SSTP_0000148200.1"/>
    <property type="gene ID" value="SSTP_0000148200"/>
</dbReference>
<evidence type="ECO:0000259" key="1">
    <source>
        <dbReference type="Pfam" id="PF00675"/>
    </source>
</evidence>
<protein>
    <submittedName>
        <fullName evidence="4">Mitochondrial processing peptidase beta subunit</fullName>
    </submittedName>
    <submittedName>
        <fullName evidence="5">Mitochondrial-processing peptidase subunit beta</fullName>
    </submittedName>
</protein>
<dbReference type="FunFam" id="3.30.830.10:FF:000008">
    <property type="entry name" value="Mitochondrial-processing peptidase subunit beta"/>
    <property type="match status" value="1"/>
</dbReference>
<keyword evidence="3" id="KW-1185">Reference proteome</keyword>